<dbReference type="SUPFAM" id="SSF109854">
    <property type="entry name" value="DinB/YfiT-like putative metalloenzymes"/>
    <property type="match status" value="1"/>
</dbReference>
<dbReference type="InterPro" id="IPR034660">
    <property type="entry name" value="DinB/YfiT-like"/>
</dbReference>
<dbReference type="EMBL" id="CAFBLP010000052">
    <property type="protein sequence ID" value="CAB4884782.1"/>
    <property type="molecule type" value="Genomic_DNA"/>
</dbReference>
<dbReference type="GO" id="GO:0046872">
    <property type="term" value="F:metal ion binding"/>
    <property type="evidence" value="ECO:0007669"/>
    <property type="project" value="InterPro"/>
</dbReference>
<organism evidence="3">
    <name type="scientific">freshwater metagenome</name>
    <dbReference type="NCBI Taxonomy" id="449393"/>
    <lineage>
        <taxon>unclassified sequences</taxon>
        <taxon>metagenomes</taxon>
        <taxon>ecological metagenomes</taxon>
    </lineage>
</organism>
<reference evidence="3" key="1">
    <citation type="submission" date="2020-05" db="EMBL/GenBank/DDBJ databases">
        <authorList>
            <person name="Chiriac C."/>
            <person name="Salcher M."/>
            <person name="Ghai R."/>
            <person name="Kavagutti S V."/>
        </authorList>
    </citation>
    <scope>NUCLEOTIDE SEQUENCE</scope>
</reference>
<evidence type="ECO:0000259" key="2">
    <source>
        <dbReference type="Pfam" id="PF11716"/>
    </source>
</evidence>
<sequence length="254" mass="27665">MLNIDQYLAALQSDSALLAAAAREAGPDAALPPCPEWVMRDLVLHIGEVQRWCGALVRHALMNPAEQTEEYLGALPGDDDLVSWFEDGARALTATLRSADPELRCFTFLEDAPAPRLFWARRQAHEVAMHRVDAESALGRDTGFTADMAADGIDELLTGFAPRKRTQLRSDVPRRLLIAPDDTAATWLVTISDQPAVTKRLAVRSAADADCTVGGASSDIYEALWNRQGTERLGIAGDAAVLALFRDGVQIRWS</sequence>
<dbReference type="InterPro" id="IPR024344">
    <property type="entry name" value="MDMPI_metal-binding"/>
</dbReference>
<gene>
    <name evidence="3" type="ORF">UFOPK3376_01973</name>
</gene>
<dbReference type="AlphaFoldDB" id="A0A6J7EMK1"/>
<protein>
    <submittedName>
        <fullName evidence="3">Unannotated protein</fullName>
    </submittedName>
</protein>
<evidence type="ECO:0000259" key="1">
    <source>
        <dbReference type="Pfam" id="PF07398"/>
    </source>
</evidence>
<dbReference type="Pfam" id="PF07398">
    <property type="entry name" value="MDMPI_C"/>
    <property type="match status" value="1"/>
</dbReference>
<dbReference type="GO" id="GO:0005886">
    <property type="term" value="C:plasma membrane"/>
    <property type="evidence" value="ECO:0007669"/>
    <property type="project" value="TreeGrafter"/>
</dbReference>
<dbReference type="InterPro" id="IPR010872">
    <property type="entry name" value="MDMPI_C-term_domain"/>
</dbReference>
<dbReference type="PANTHER" id="PTHR40758">
    <property type="entry name" value="CONSERVED PROTEIN"/>
    <property type="match status" value="1"/>
</dbReference>
<name>A0A6J7EMK1_9ZZZZ</name>
<feature type="domain" description="Mycothiol-dependent maleylpyruvate isomerase metal-binding" evidence="2">
    <location>
        <begin position="9"/>
        <end position="134"/>
    </location>
</feature>
<dbReference type="Pfam" id="PF11716">
    <property type="entry name" value="MDMPI_N"/>
    <property type="match status" value="1"/>
</dbReference>
<evidence type="ECO:0000313" key="3">
    <source>
        <dbReference type="EMBL" id="CAB4884782.1"/>
    </source>
</evidence>
<dbReference type="NCBIfam" id="TIGR03083">
    <property type="entry name" value="maleylpyruvate isomerase family mycothiol-dependent enzyme"/>
    <property type="match status" value="1"/>
</dbReference>
<accession>A0A6J7EMK1</accession>
<feature type="domain" description="MDMPI C-terminal" evidence="1">
    <location>
        <begin position="147"/>
        <end position="243"/>
    </location>
</feature>
<dbReference type="InterPro" id="IPR017517">
    <property type="entry name" value="Maleyloyr_isom"/>
</dbReference>
<proteinExistence type="predicted"/>
<dbReference type="PANTHER" id="PTHR40758:SF1">
    <property type="entry name" value="CONSERVED PROTEIN"/>
    <property type="match status" value="1"/>
</dbReference>